<feature type="transmembrane region" description="Helical" evidence="5">
    <location>
        <begin position="122"/>
        <end position="139"/>
    </location>
</feature>
<protein>
    <submittedName>
        <fullName evidence="8">DUF5931 domain-containing protein</fullName>
    </submittedName>
</protein>
<dbReference type="Gene3D" id="3.30.565.10">
    <property type="entry name" value="Histidine kinase-like ATPase, C-terminal domain"/>
    <property type="match status" value="1"/>
</dbReference>
<dbReference type="Pfam" id="PF19354">
    <property type="entry name" value="DUF5931"/>
    <property type="match status" value="1"/>
</dbReference>
<evidence type="ECO:0000256" key="2">
    <source>
        <dbReference type="ARBA" id="ARBA00022777"/>
    </source>
</evidence>
<dbReference type="SUPFAM" id="SSF55874">
    <property type="entry name" value="ATPase domain of HSP90 chaperone/DNA topoisomerase II/histidine kinase"/>
    <property type="match status" value="1"/>
</dbReference>
<feature type="transmembrane region" description="Helical" evidence="5">
    <location>
        <begin position="12"/>
        <end position="34"/>
    </location>
</feature>
<keyword evidence="2" id="KW-0418">Kinase</keyword>
<feature type="transmembrane region" description="Helical" evidence="5">
    <location>
        <begin position="70"/>
        <end position="90"/>
    </location>
</feature>
<feature type="transmembrane region" description="Helical" evidence="5">
    <location>
        <begin position="43"/>
        <end position="64"/>
    </location>
</feature>
<accession>A0A9Y2IKN0</accession>
<keyword evidence="5" id="KW-0472">Membrane</keyword>
<keyword evidence="9" id="KW-1185">Reference proteome</keyword>
<dbReference type="PANTHER" id="PTHR24421:SF61">
    <property type="entry name" value="OXYGEN SENSOR HISTIDINE KINASE NREB"/>
    <property type="match status" value="1"/>
</dbReference>
<dbReference type="GO" id="GO:0000160">
    <property type="term" value="P:phosphorelay signal transduction system"/>
    <property type="evidence" value="ECO:0007669"/>
    <property type="project" value="UniProtKB-KW"/>
</dbReference>
<keyword evidence="3" id="KW-0902">Two-component regulatory system</keyword>
<dbReference type="CDD" id="cd16917">
    <property type="entry name" value="HATPase_UhpB-NarQ-NarX-like"/>
    <property type="match status" value="1"/>
</dbReference>
<keyword evidence="5" id="KW-1133">Transmembrane helix</keyword>
<evidence type="ECO:0000259" key="6">
    <source>
        <dbReference type="Pfam" id="PF02518"/>
    </source>
</evidence>
<evidence type="ECO:0000259" key="7">
    <source>
        <dbReference type="Pfam" id="PF19354"/>
    </source>
</evidence>
<dbReference type="NCBIfam" id="NF047322">
    <property type="entry name" value="HK_morpho_MacS"/>
    <property type="match status" value="1"/>
</dbReference>
<dbReference type="InterPro" id="IPR045975">
    <property type="entry name" value="DUF5931"/>
</dbReference>
<evidence type="ECO:0000256" key="5">
    <source>
        <dbReference type="SAM" id="Phobius"/>
    </source>
</evidence>
<dbReference type="GO" id="GO:0016301">
    <property type="term" value="F:kinase activity"/>
    <property type="evidence" value="ECO:0007669"/>
    <property type="project" value="UniProtKB-KW"/>
</dbReference>
<organism evidence="8 9">
    <name type="scientific">Amycolatopsis carbonis</name>
    <dbReference type="NCBI Taxonomy" id="715471"/>
    <lineage>
        <taxon>Bacteria</taxon>
        <taxon>Bacillati</taxon>
        <taxon>Actinomycetota</taxon>
        <taxon>Actinomycetes</taxon>
        <taxon>Pseudonocardiales</taxon>
        <taxon>Pseudonocardiaceae</taxon>
        <taxon>Amycolatopsis</taxon>
    </lineage>
</organism>
<dbReference type="Pfam" id="PF02518">
    <property type="entry name" value="HATPase_c"/>
    <property type="match status" value="1"/>
</dbReference>
<reference evidence="8 9" key="1">
    <citation type="submission" date="2023-06" db="EMBL/GenBank/DDBJ databases">
        <authorList>
            <person name="Oyuntsetseg B."/>
            <person name="Kim S.B."/>
        </authorList>
    </citation>
    <scope>NUCLEOTIDE SEQUENCE [LARGE SCALE GENOMIC DNA]</scope>
    <source>
        <strain evidence="8 9">2-15</strain>
    </source>
</reference>
<dbReference type="AlphaFoldDB" id="A0A9Y2IKN0"/>
<dbReference type="InterPro" id="IPR050482">
    <property type="entry name" value="Sensor_HK_TwoCompSys"/>
</dbReference>
<evidence type="ECO:0000256" key="1">
    <source>
        <dbReference type="ARBA" id="ARBA00022679"/>
    </source>
</evidence>
<dbReference type="Proteomes" id="UP001236014">
    <property type="component" value="Chromosome"/>
</dbReference>
<name>A0A9Y2IKN0_9PSEU</name>
<dbReference type="PANTHER" id="PTHR24421">
    <property type="entry name" value="NITRATE/NITRITE SENSOR PROTEIN NARX-RELATED"/>
    <property type="match status" value="1"/>
</dbReference>
<dbReference type="RefSeq" id="WP_285971386.1">
    <property type="nucleotide sequence ID" value="NZ_CP127294.1"/>
</dbReference>
<feature type="transmembrane region" description="Helical" evidence="5">
    <location>
        <begin position="151"/>
        <end position="168"/>
    </location>
</feature>
<evidence type="ECO:0000313" key="9">
    <source>
        <dbReference type="Proteomes" id="UP001236014"/>
    </source>
</evidence>
<dbReference type="KEGG" id="acab:QRX50_08380"/>
<feature type="region of interest" description="Disordered" evidence="4">
    <location>
        <begin position="356"/>
        <end position="395"/>
    </location>
</feature>
<dbReference type="InterPro" id="IPR036890">
    <property type="entry name" value="HATPase_C_sf"/>
</dbReference>
<feature type="domain" description="DUF5931" evidence="7">
    <location>
        <begin position="11"/>
        <end position="176"/>
    </location>
</feature>
<dbReference type="InterPro" id="IPR003594">
    <property type="entry name" value="HATPase_dom"/>
</dbReference>
<keyword evidence="1" id="KW-0808">Transferase</keyword>
<sequence length="395" mass="41611">MSTPATRDPATPLWRGVVLLRVVTWAFALGVVIVHRSEFQRAWLAWAVVGAMGGWTLVSGLAYLREGGRWRWLVVLDVVLTTGLMLLSPFILSPTQYAEAAPLITTVWAAVGPIAAATRFGAGGGVLAGLVVAIGTGIARERLDLDVFRDGVLLCASSVLIGMAATTARRSAEALALALRTEAATAERERLARSIHDSVLQVLARVRRRGMKVGGEAADLARLAGEQEIALRALVTTEPSWAVASNGTADLRSALQLLATPSVQVATPAGTVDLPAHVTSELVAVTREALSNVEKHAGPDARAWVLLEDLGGEIVVSIRDDGPGIPEGRLARAEADGHLGVVESIRGRVRDLGGTAALDSAPGRGTEWEVRVPNTPVPNKSGPNKALPNKTRGRR</sequence>
<gene>
    <name evidence="8" type="ORF">QRX50_08380</name>
</gene>
<keyword evidence="5" id="KW-0812">Transmembrane</keyword>
<evidence type="ECO:0000313" key="8">
    <source>
        <dbReference type="EMBL" id="WIX80766.1"/>
    </source>
</evidence>
<evidence type="ECO:0000256" key="4">
    <source>
        <dbReference type="SAM" id="MobiDB-lite"/>
    </source>
</evidence>
<proteinExistence type="predicted"/>
<feature type="domain" description="Histidine kinase/HSP90-like ATPase" evidence="6">
    <location>
        <begin position="280"/>
        <end position="374"/>
    </location>
</feature>
<evidence type="ECO:0000256" key="3">
    <source>
        <dbReference type="ARBA" id="ARBA00023012"/>
    </source>
</evidence>
<dbReference type="EMBL" id="CP127294">
    <property type="protein sequence ID" value="WIX80766.1"/>
    <property type="molecule type" value="Genomic_DNA"/>
</dbReference>